<keyword evidence="1" id="KW-0812">Transmembrane</keyword>
<protein>
    <submittedName>
        <fullName evidence="3">HupE/UreJ family protein</fullName>
    </submittedName>
</protein>
<keyword evidence="1" id="KW-1133">Transmembrane helix</keyword>
<gene>
    <name evidence="3" type="ORF">K3152_09075</name>
</gene>
<feature type="transmembrane region" description="Helical" evidence="1">
    <location>
        <begin position="173"/>
        <end position="196"/>
    </location>
</feature>
<accession>A0ABS7J1M6</accession>
<name>A0ABS7J1M6_9SPHN</name>
<feature type="chain" id="PRO_5045367163" evidence="2">
    <location>
        <begin position="20"/>
        <end position="322"/>
    </location>
</feature>
<evidence type="ECO:0000256" key="2">
    <source>
        <dbReference type="SAM" id="SignalP"/>
    </source>
</evidence>
<feature type="transmembrane region" description="Helical" evidence="1">
    <location>
        <begin position="300"/>
        <end position="317"/>
    </location>
</feature>
<feature type="transmembrane region" description="Helical" evidence="1">
    <location>
        <begin position="262"/>
        <end position="288"/>
    </location>
</feature>
<dbReference type="RefSeq" id="WP_221573813.1">
    <property type="nucleotide sequence ID" value="NZ_JAIGNK010000003.1"/>
</dbReference>
<evidence type="ECO:0000313" key="3">
    <source>
        <dbReference type="EMBL" id="MBX7458396.1"/>
    </source>
</evidence>
<dbReference type="Proteomes" id="UP000783253">
    <property type="component" value="Unassembled WGS sequence"/>
</dbReference>
<feature type="transmembrane region" description="Helical" evidence="1">
    <location>
        <begin position="202"/>
        <end position="219"/>
    </location>
</feature>
<dbReference type="Pfam" id="PF13795">
    <property type="entry name" value="HupE_UreJ_2"/>
    <property type="match status" value="1"/>
</dbReference>
<organism evidence="3 4">
    <name type="scientific">Qipengyuania polymorpha</name>
    <dbReference type="NCBI Taxonomy" id="2867234"/>
    <lineage>
        <taxon>Bacteria</taxon>
        <taxon>Pseudomonadati</taxon>
        <taxon>Pseudomonadota</taxon>
        <taxon>Alphaproteobacteria</taxon>
        <taxon>Sphingomonadales</taxon>
        <taxon>Erythrobacteraceae</taxon>
        <taxon>Qipengyuania</taxon>
    </lineage>
</organism>
<evidence type="ECO:0000256" key="1">
    <source>
        <dbReference type="SAM" id="Phobius"/>
    </source>
</evidence>
<dbReference type="InterPro" id="IPR032809">
    <property type="entry name" value="Put_HupE_UreJ"/>
</dbReference>
<feature type="transmembrane region" description="Helical" evidence="1">
    <location>
        <begin position="231"/>
        <end position="250"/>
    </location>
</feature>
<keyword evidence="1" id="KW-0472">Membrane</keyword>
<feature type="transmembrane region" description="Helical" evidence="1">
    <location>
        <begin position="142"/>
        <end position="166"/>
    </location>
</feature>
<reference evidence="3 4" key="1">
    <citation type="submission" date="2021-08" db="EMBL/GenBank/DDBJ databases">
        <title>Comparative Genomics Analysis of the Genus Qipengyuania Reveals Extensive Genetic Diversity and Metabolic Versatility, Including the Description of Fifteen Novel Species.</title>
        <authorList>
            <person name="Liu Y."/>
        </authorList>
    </citation>
    <scope>NUCLEOTIDE SEQUENCE [LARGE SCALE GENOMIC DNA]</scope>
    <source>
        <strain evidence="3 4">1NDH17</strain>
    </source>
</reference>
<keyword evidence="2" id="KW-0732">Signal</keyword>
<dbReference type="EMBL" id="JAIGNK010000003">
    <property type="protein sequence ID" value="MBX7458396.1"/>
    <property type="molecule type" value="Genomic_DNA"/>
</dbReference>
<comment type="caution">
    <text evidence="3">The sequence shown here is derived from an EMBL/GenBank/DDBJ whole genome shotgun (WGS) entry which is preliminary data.</text>
</comment>
<feature type="signal peptide" evidence="2">
    <location>
        <begin position="1"/>
        <end position="19"/>
    </location>
</feature>
<proteinExistence type="predicted"/>
<sequence>MIRLLAALYLLLGAAPALADELRPVSIQFTQGEDGHWSLDWKQPLSGARGEVLGTPQIPANCEMGEVSRERARAAVTGHADVICNGHTANPQIGWPAFPGQGEAILRIGPRDRPVQVHRLTPDAPFATIEARPSSLQVWRSYFVIGLDHILTGWDHLLFVIALVLLVCRGWAVVKAATAFTVAHSLTLAAVTLGFAGLPQRPVEALIALSIVFLAVEVARGTRETLTRRLPWLVAFAFGLLHGFGFAGALREIGLPEGEVPAALVSFNLGVEAGQLLVIALVMLLLEAVRRLRPVLEPRVVHFASYAIGITGAYWLIDRVVG</sequence>
<evidence type="ECO:0000313" key="4">
    <source>
        <dbReference type="Proteomes" id="UP000783253"/>
    </source>
</evidence>
<keyword evidence="4" id="KW-1185">Reference proteome</keyword>